<gene>
    <name evidence="2" type="ORF">COCON_G00042750</name>
</gene>
<evidence type="ECO:0000256" key="1">
    <source>
        <dbReference type="SAM" id="MobiDB-lite"/>
    </source>
</evidence>
<evidence type="ECO:0000313" key="3">
    <source>
        <dbReference type="Proteomes" id="UP001152803"/>
    </source>
</evidence>
<proteinExistence type="predicted"/>
<accession>A0A9Q1DU47</accession>
<evidence type="ECO:0000313" key="2">
    <source>
        <dbReference type="EMBL" id="KAJ8281756.1"/>
    </source>
</evidence>
<feature type="region of interest" description="Disordered" evidence="1">
    <location>
        <begin position="1"/>
        <end position="21"/>
    </location>
</feature>
<comment type="caution">
    <text evidence="2">The sequence shown here is derived from an EMBL/GenBank/DDBJ whole genome shotgun (WGS) entry which is preliminary data.</text>
</comment>
<protein>
    <submittedName>
        <fullName evidence="2">Uncharacterized protein</fullName>
    </submittedName>
</protein>
<sequence length="114" mass="12415">MDGTVEGYSFSEEEHKNTSSHKRVALVWVVPLSFSPAVWYSPPLVRETKELTDDAVGWGAGRRDADLRRSGLARWTLCSLASGSPRLVAGCRVVTREIPCGWEAPPDLPGPAPP</sequence>
<name>A0A9Q1DU47_CONCO</name>
<dbReference type="AlphaFoldDB" id="A0A9Q1DU47"/>
<dbReference type="EMBL" id="JAFJMO010000003">
    <property type="protein sequence ID" value="KAJ8281756.1"/>
    <property type="molecule type" value="Genomic_DNA"/>
</dbReference>
<dbReference type="Proteomes" id="UP001152803">
    <property type="component" value="Unassembled WGS sequence"/>
</dbReference>
<keyword evidence="3" id="KW-1185">Reference proteome</keyword>
<reference evidence="2" key="1">
    <citation type="journal article" date="2023" name="Science">
        <title>Genome structures resolve the early diversification of teleost fishes.</title>
        <authorList>
            <person name="Parey E."/>
            <person name="Louis A."/>
            <person name="Montfort J."/>
            <person name="Bouchez O."/>
            <person name="Roques C."/>
            <person name="Iampietro C."/>
            <person name="Lluch J."/>
            <person name="Castinel A."/>
            <person name="Donnadieu C."/>
            <person name="Desvignes T."/>
            <person name="Floi Bucao C."/>
            <person name="Jouanno E."/>
            <person name="Wen M."/>
            <person name="Mejri S."/>
            <person name="Dirks R."/>
            <person name="Jansen H."/>
            <person name="Henkel C."/>
            <person name="Chen W.J."/>
            <person name="Zahm M."/>
            <person name="Cabau C."/>
            <person name="Klopp C."/>
            <person name="Thompson A.W."/>
            <person name="Robinson-Rechavi M."/>
            <person name="Braasch I."/>
            <person name="Lecointre G."/>
            <person name="Bobe J."/>
            <person name="Postlethwait J.H."/>
            <person name="Berthelot C."/>
            <person name="Roest Crollius H."/>
            <person name="Guiguen Y."/>
        </authorList>
    </citation>
    <scope>NUCLEOTIDE SEQUENCE</scope>
    <source>
        <strain evidence="2">Concon-B</strain>
    </source>
</reference>
<organism evidence="2 3">
    <name type="scientific">Conger conger</name>
    <name type="common">Conger eel</name>
    <name type="synonym">Muraena conger</name>
    <dbReference type="NCBI Taxonomy" id="82655"/>
    <lineage>
        <taxon>Eukaryota</taxon>
        <taxon>Metazoa</taxon>
        <taxon>Chordata</taxon>
        <taxon>Craniata</taxon>
        <taxon>Vertebrata</taxon>
        <taxon>Euteleostomi</taxon>
        <taxon>Actinopterygii</taxon>
        <taxon>Neopterygii</taxon>
        <taxon>Teleostei</taxon>
        <taxon>Anguilliformes</taxon>
        <taxon>Congridae</taxon>
        <taxon>Conger</taxon>
    </lineage>
</organism>